<dbReference type="Proteomes" id="UP000290106">
    <property type="component" value="Unassembled WGS sequence"/>
</dbReference>
<accession>A0A4Q1RLR3</accession>
<sequence>MDTVLTNFPLFCLKCKEESLIDAKKFIVKDARR</sequence>
<reference evidence="1 2" key="1">
    <citation type="submission" date="2019-01" db="EMBL/GenBank/DDBJ databases">
        <title>Blautia sp. nov. KGMB01111 isolated human feces.</title>
        <authorList>
            <person name="Park J.-E."/>
            <person name="Kim J.-S."/>
            <person name="Park S.-H."/>
        </authorList>
    </citation>
    <scope>NUCLEOTIDE SEQUENCE [LARGE SCALE GENOMIC DNA]</scope>
    <source>
        <strain evidence="1 2">KGMB01111</strain>
    </source>
</reference>
<evidence type="ECO:0000313" key="2">
    <source>
        <dbReference type="Proteomes" id="UP000290106"/>
    </source>
</evidence>
<comment type="caution">
    <text evidence="1">The sequence shown here is derived from an EMBL/GenBank/DDBJ whole genome shotgun (WGS) entry which is preliminary data.</text>
</comment>
<organism evidence="1 2">
    <name type="scientific">Blautia faecicola</name>
    <dbReference type="NCBI Taxonomy" id="2509240"/>
    <lineage>
        <taxon>Bacteria</taxon>
        <taxon>Bacillati</taxon>
        <taxon>Bacillota</taxon>
        <taxon>Clostridia</taxon>
        <taxon>Lachnospirales</taxon>
        <taxon>Lachnospiraceae</taxon>
        <taxon>Blautia</taxon>
    </lineage>
</organism>
<protein>
    <recommendedName>
        <fullName evidence="3">Conjugal transfer protein</fullName>
    </recommendedName>
</protein>
<dbReference type="AlphaFoldDB" id="A0A4Q1RLR3"/>
<evidence type="ECO:0008006" key="3">
    <source>
        <dbReference type="Google" id="ProtNLM"/>
    </source>
</evidence>
<dbReference type="EMBL" id="SDKC01000001">
    <property type="protein sequence ID" value="RXS76718.1"/>
    <property type="molecule type" value="Genomic_DNA"/>
</dbReference>
<gene>
    <name evidence="1" type="ORF">ETP43_09390</name>
</gene>
<proteinExistence type="predicted"/>
<evidence type="ECO:0000313" key="1">
    <source>
        <dbReference type="EMBL" id="RXS76718.1"/>
    </source>
</evidence>
<dbReference type="Pfam" id="PF14205">
    <property type="entry name" value="Cys_rich_KTR"/>
    <property type="match status" value="1"/>
</dbReference>
<name>A0A4Q1RLR3_9FIRM</name>
<keyword evidence="2" id="KW-1185">Reference proteome</keyword>
<dbReference type="InterPro" id="IPR025957">
    <property type="entry name" value="Cys_rich_KTR"/>
</dbReference>